<proteinExistence type="predicted"/>
<evidence type="ECO:0000313" key="1">
    <source>
        <dbReference type="EMBL" id="KAI4315026.1"/>
    </source>
</evidence>
<dbReference type="EMBL" id="CM039436">
    <property type="protein sequence ID" value="KAI4315026.1"/>
    <property type="molecule type" value="Genomic_DNA"/>
</dbReference>
<comment type="caution">
    <text evidence="1">The sequence shown here is derived from an EMBL/GenBank/DDBJ whole genome shotgun (WGS) entry which is preliminary data.</text>
</comment>
<evidence type="ECO:0000313" key="2">
    <source>
        <dbReference type="Proteomes" id="UP000828941"/>
    </source>
</evidence>
<protein>
    <submittedName>
        <fullName evidence="1">Uncharacterized protein</fullName>
    </submittedName>
</protein>
<sequence>MSLLKRERMEEEEEALLETKKLERGSMVEVCRGSGGIRGIRKHKDREKATEEVKDVERWIRFPNRAPNN</sequence>
<gene>
    <name evidence="1" type="ORF">L6164_027876</name>
</gene>
<keyword evidence="2" id="KW-1185">Reference proteome</keyword>
<organism evidence="1 2">
    <name type="scientific">Bauhinia variegata</name>
    <name type="common">Purple orchid tree</name>
    <name type="synonym">Phanera variegata</name>
    <dbReference type="NCBI Taxonomy" id="167791"/>
    <lineage>
        <taxon>Eukaryota</taxon>
        <taxon>Viridiplantae</taxon>
        <taxon>Streptophyta</taxon>
        <taxon>Embryophyta</taxon>
        <taxon>Tracheophyta</taxon>
        <taxon>Spermatophyta</taxon>
        <taxon>Magnoliopsida</taxon>
        <taxon>eudicotyledons</taxon>
        <taxon>Gunneridae</taxon>
        <taxon>Pentapetalae</taxon>
        <taxon>rosids</taxon>
        <taxon>fabids</taxon>
        <taxon>Fabales</taxon>
        <taxon>Fabaceae</taxon>
        <taxon>Cercidoideae</taxon>
        <taxon>Cercideae</taxon>
        <taxon>Bauhiniinae</taxon>
        <taxon>Bauhinia</taxon>
    </lineage>
</organism>
<reference evidence="1 2" key="1">
    <citation type="journal article" date="2022" name="DNA Res.">
        <title>Chromosomal-level genome assembly of the orchid tree Bauhinia variegata (Leguminosae; Cercidoideae) supports the allotetraploid origin hypothesis of Bauhinia.</title>
        <authorList>
            <person name="Zhong Y."/>
            <person name="Chen Y."/>
            <person name="Zheng D."/>
            <person name="Pang J."/>
            <person name="Liu Y."/>
            <person name="Luo S."/>
            <person name="Meng S."/>
            <person name="Qian L."/>
            <person name="Wei D."/>
            <person name="Dai S."/>
            <person name="Zhou R."/>
        </authorList>
    </citation>
    <scope>NUCLEOTIDE SEQUENCE [LARGE SCALE GENOMIC DNA]</scope>
    <source>
        <strain evidence="1">BV-YZ2020</strain>
    </source>
</reference>
<name>A0ACB9LUP3_BAUVA</name>
<dbReference type="Proteomes" id="UP000828941">
    <property type="component" value="Chromosome 11"/>
</dbReference>
<accession>A0ACB9LUP3</accession>